<dbReference type="InterPro" id="IPR052743">
    <property type="entry name" value="Glutaminase_GtaA"/>
</dbReference>
<evidence type="ECO:0008006" key="8">
    <source>
        <dbReference type="Google" id="ProtNLM"/>
    </source>
</evidence>
<organism evidence="6 7">
    <name type="scientific">Multifurca ochricompacta</name>
    <dbReference type="NCBI Taxonomy" id="376703"/>
    <lineage>
        <taxon>Eukaryota</taxon>
        <taxon>Fungi</taxon>
        <taxon>Dikarya</taxon>
        <taxon>Basidiomycota</taxon>
        <taxon>Agaricomycotina</taxon>
        <taxon>Agaricomycetes</taxon>
        <taxon>Russulales</taxon>
        <taxon>Russulaceae</taxon>
        <taxon>Multifurca</taxon>
    </lineage>
</organism>
<dbReference type="GO" id="GO:0005975">
    <property type="term" value="P:carbohydrate metabolic process"/>
    <property type="evidence" value="ECO:0007669"/>
    <property type="project" value="InterPro"/>
</dbReference>
<comment type="caution">
    <text evidence="6">The sequence shown here is derived from an EMBL/GenBank/DDBJ whole genome shotgun (WGS) entry which is preliminary data.</text>
</comment>
<feature type="transmembrane region" description="Helical" evidence="2">
    <location>
        <begin position="665"/>
        <end position="688"/>
    </location>
</feature>
<name>A0AAD4M380_9AGAM</name>
<feature type="signal peptide" evidence="3">
    <location>
        <begin position="1"/>
        <end position="24"/>
    </location>
</feature>
<keyword evidence="2" id="KW-0472">Membrane</keyword>
<dbReference type="AlphaFoldDB" id="A0AAD4M380"/>
<keyword evidence="2" id="KW-1133">Transmembrane helix</keyword>
<dbReference type="InterPro" id="IPR033433">
    <property type="entry name" value="GtaA_N"/>
</dbReference>
<evidence type="ECO:0000256" key="2">
    <source>
        <dbReference type="SAM" id="Phobius"/>
    </source>
</evidence>
<feature type="domain" description="Glutaminase A central" evidence="4">
    <location>
        <begin position="301"/>
        <end position="637"/>
    </location>
</feature>
<proteinExistence type="predicted"/>
<feature type="compositionally biased region" description="Low complexity" evidence="1">
    <location>
        <begin position="738"/>
        <end position="753"/>
    </location>
</feature>
<evidence type="ECO:0000259" key="4">
    <source>
        <dbReference type="Pfam" id="PF16335"/>
    </source>
</evidence>
<evidence type="ECO:0000256" key="3">
    <source>
        <dbReference type="SAM" id="SignalP"/>
    </source>
</evidence>
<evidence type="ECO:0000259" key="5">
    <source>
        <dbReference type="Pfam" id="PF17168"/>
    </source>
</evidence>
<dbReference type="PANTHER" id="PTHR31987">
    <property type="entry name" value="GLUTAMINASE A-RELATED"/>
    <property type="match status" value="1"/>
</dbReference>
<evidence type="ECO:0000313" key="7">
    <source>
        <dbReference type="Proteomes" id="UP001203297"/>
    </source>
</evidence>
<dbReference type="InterPro" id="IPR032514">
    <property type="entry name" value="GtaA_central"/>
</dbReference>
<feature type="compositionally biased region" description="Basic and acidic residues" evidence="1">
    <location>
        <begin position="807"/>
        <end position="828"/>
    </location>
</feature>
<reference evidence="6" key="1">
    <citation type="journal article" date="2022" name="New Phytol.">
        <title>Evolutionary transition to the ectomycorrhizal habit in the genomes of a hyperdiverse lineage of mushroom-forming fungi.</title>
        <authorList>
            <person name="Looney B."/>
            <person name="Miyauchi S."/>
            <person name="Morin E."/>
            <person name="Drula E."/>
            <person name="Courty P.E."/>
            <person name="Kohler A."/>
            <person name="Kuo A."/>
            <person name="LaButti K."/>
            <person name="Pangilinan J."/>
            <person name="Lipzen A."/>
            <person name="Riley R."/>
            <person name="Andreopoulos W."/>
            <person name="He G."/>
            <person name="Johnson J."/>
            <person name="Nolan M."/>
            <person name="Tritt A."/>
            <person name="Barry K.W."/>
            <person name="Grigoriev I.V."/>
            <person name="Nagy L.G."/>
            <person name="Hibbett D."/>
            <person name="Henrissat B."/>
            <person name="Matheny P.B."/>
            <person name="Labbe J."/>
            <person name="Martin F.M."/>
        </authorList>
    </citation>
    <scope>NUCLEOTIDE SEQUENCE</scope>
    <source>
        <strain evidence="6">BPL690</strain>
    </source>
</reference>
<evidence type="ECO:0000256" key="1">
    <source>
        <dbReference type="SAM" id="MobiDB-lite"/>
    </source>
</evidence>
<keyword evidence="2" id="KW-0812">Transmembrane</keyword>
<dbReference type="Pfam" id="PF17168">
    <property type="entry name" value="DUF5127"/>
    <property type="match status" value="1"/>
</dbReference>
<dbReference type="SUPFAM" id="SSF48208">
    <property type="entry name" value="Six-hairpin glycosidases"/>
    <property type="match status" value="1"/>
</dbReference>
<dbReference type="Pfam" id="PF16335">
    <property type="entry name" value="GtaA_6_Hairpin"/>
    <property type="match status" value="1"/>
</dbReference>
<feature type="region of interest" description="Disordered" evidence="1">
    <location>
        <begin position="729"/>
        <end position="754"/>
    </location>
</feature>
<keyword evidence="7" id="KW-1185">Reference proteome</keyword>
<protein>
    <recommendedName>
        <fullName evidence="8">Glutaminase</fullName>
    </recommendedName>
</protein>
<feature type="domain" description="Glutaminase A N-terminal" evidence="5">
    <location>
        <begin position="89"/>
        <end position="290"/>
    </location>
</feature>
<dbReference type="EMBL" id="WTXG01000023">
    <property type="protein sequence ID" value="KAI0299461.1"/>
    <property type="molecule type" value="Genomic_DNA"/>
</dbReference>
<feature type="compositionally biased region" description="Basic residues" evidence="1">
    <location>
        <begin position="789"/>
        <end position="806"/>
    </location>
</feature>
<dbReference type="PANTHER" id="PTHR31987:SF14">
    <property type="entry name" value="PUTATIVE (AFU_ORTHOLOGUE AFUA_6G09910)-RELATED"/>
    <property type="match status" value="1"/>
</dbReference>
<dbReference type="Proteomes" id="UP001203297">
    <property type="component" value="Unassembled WGS sequence"/>
</dbReference>
<dbReference type="InterPro" id="IPR008928">
    <property type="entry name" value="6-hairpin_glycosidase_sf"/>
</dbReference>
<gene>
    <name evidence="6" type="ORF">B0F90DRAFT_1818200</name>
</gene>
<evidence type="ECO:0000313" key="6">
    <source>
        <dbReference type="EMBL" id="KAI0299461.1"/>
    </source>
</evidence>
<feature type="chain" id="PRO_5042141601" description="Glutaminase" evidence="3">
    <location>
        <begin position="25"/>
        <end position="836"/>
    </location>
</feature>
<feature type="region of interest" description="Disordered" evidence="1">
    <location>
        <begin position="767"/>
        <end position="836"/>
    </location>
</feature>
<accession>A0AAD4M380</accession>
<keyword evidence="3" id="KW-0732">Signal</keyword>
<sequence>MSLVFPQLKFTFLLLALFSIYGRAQQTIFPAAIPLAVRSPYLNCWEYTTNGTVRGKHWPTTYEPSEILGWSVLVRVDGITYSFLEASLTVLSAEAGNMQVNLTFLNPIEPKDWVRQSIPFSYLAFTAKSLDGAAHAVQVYSDVSGEWNSGDTKQVILWSATSTADIIYHTVRLQTPAVFNEIRNLAEWGDNVTHKIAQDTVSRGLFMLNGVLDNQEETNFRPISTNFAVFAISRDLGTIQVTQSRLSGQSQRKLYYKLRYSDDSSLIIDFLNDFSNASSRAEELDLKILQAAASISDLLGDLTSLATAQVFGSTQITIGTDANGNFNESDVMVFMKNIGGEKPNRVNAVETLFSSFPAFLYIDPTLGAPLLEPLFRLQASSNYSIPFAAADLGSGYPNISGSNANHNQGLNVETGNMLIMTYAHVRASGDGSLINKYYPILTSWAIICQTRRYSYMSNGLSATNQTNLAIKGIIAIYAMSKLSSIVKNTADADKYSNAAARLYSQWKSLALGSDQHLLAVYNQENSWTLGYNLFADFQIYDGQSSFINNIALTSTFSNFGIPVDSLGSDTSVTISGWNLFTAAIASNQDLRTNIITNIHNRASFNVSPGVFPLSYDSIHGSTILGVASPAQGAMFAPLALKAPILPINANISTTNTSSKASHTGAVVGGILGGIGALFLVTGAIAFVWRRRRRNMSKSVRSSFSSVVTEAAECNVWTERQSGPFQEATTFQVGNTNDPSPTSLPLHPTLPSVPIGLSGKELARLRTEALRSQRTHSRSASNTPQPTHPRLSRQRGAWGRHRPKTRRLQSEVESLRREMQRLREERHEAPPSYMEDE</sequence>